<dbReference type="AlphaFoldDB" id="X1DEG8"/>
<sequence>MVAKRKGKCVNRDDYIHCEVEGAVINIKEGLHSMAGEKVTHVEILPDD</sequence>
<dbReference type="EMBL" id="BART01038671">
    <property type="protein sequence ID" value="GAH06725.1"/>
    <property type="molecule type" value="Genomic_DNA"/>
</dbReference>
<proteinExistence type="predicted"/>
<organism evidence="1">
    <name type="scientific">marine sediment metagenome</name>
    <dbReference type="NCBI Taxonomy" id="412755"/>
    <lineage>
        <taxon>unclassified sequences</taxon>
        <taxon>metagenomes</taxon>
        <taxon>ecological metagenomes</taxon>
    </lineage>
</organism>
<feature type="non-terminal residue" evidence="1">
    <location>
        <position position="48"/>
    </location>
</feature>
<accession>X1DEG8</accession>
<gene>
    <name evidence="1" type="ORF">S01H4_64005</name>
</gene>
<name>X1DEG8_9ZZZZ</name>
<comment type="caution">
    <text evidence="1">The sequence shown here is derived from an EMBL/GenBank/DDBJ whole genome shotgun (WGS) entry which is preliminary data.</text>
</comment>
<evidence type="ECO:0000313" key="1">
    <source>
        <dbReference type="EMBL" id="GAH06725.1"/>
    </source>
</evidence>
<reference evidence="1" key="1">
    <citation type="journal article" date="2014" name="Front. Microbiol.">
        <title>High frequency of phylogenetically diverse reductive dehalogenase-homologous genes in deep subseafloor sedimentary metagenomes.</title>
        <authorList>
            <person name="Kawai M."/>
            <person name="Futagami T."/>
            <person name="Toyoda A."/>
            <person name="Takaki Y."/>
            <person name="Nishi S."/>
            <person name="Hori S."/>
            <person name="Arai W."/>
            <person name="Tsubouchi T."/>
            <person name="Morono Y."/>
            <person name="Uchiyama I."/>
            <person name="Ito T."/>
            <person name="Fujiyama A."/>
            <person name="Inagaki F."/>
            <person name="Takami H."/>
        </authorList>
    </citation>
    <scope>NUCLEOTIDE SEQUENCE</scope>
    <source>
        <strain evidence="1">Expedition CK06-06</strain>
    </source>
</reference>
<protein>
    <submittedName>
        <fullName evidence="1">Uncharacterized protein</fullName>
    </submittedName>
</protein>